<dbReference type="RefSeq" id="WP_260215966.1">
    <property type="nucleotide sequence ID" value="NZ_JAJAGO010000001.1"/>
</dbReference>
<evidence type="ECO:0000313" key="1">
    <source>
        <dbReference type="EMBL" id="MCT2588373.1"/>
    </source>
</evidence>
<dbReference type="Proteomes" id="UP001156389">
    <property type="component" value="Unassembled WGS sequence"/>
</dbReference>
<keyword evidence="2" id="KW-1185">Reference proteome</keyword>
<accession>A0ABT2JKG4</accession>
<comment type="caution">
    <text evidence="1">The sequence shown here is derived from an EMBL/GenBank/DDBJ whole genome shotgun (WGS) entry which is preliminary data.</text>
</comment>
<reference evidence="1 2" key="1">
    <citation type="submission" date="2021-10" db="EMBL/GenBank/DDBJ databases">
        <title>Streptomyces gossypii sp. nov., isolated from soil collected from cotton field.</title>
        <authorList>
            <person name="Ge X."/>
            <person name="Chen X."/>
            <person name="Liu W."/>
        </authorList>
    </citation>
    <scope>NUCLEOTIDE SEQUENCE [LARGE SCALE GENOMIC DNA]</scope>
    <source>
        <strain evidence="1 2">N2-109</strain>
    </source>
</reference>
<proteinExistence type="predicted"/>
<gene>
    <name evidence="1" type="ORF">LHJ74_00150</name>
</gene>
<dbReference type="EMBL" id="JAJAGO010000001">
    <property type="protein sequence ID" value="MCT2588373.1"/>
    <property type="molecule type" value="Genomic_DNA"/>
</dbReference>
<organism evidence="1 2">
    <name type="scientific">Streptomyces gossypii</name>
    <dbReference type="NCBI Taxonomy" id="2883101"/>
    <lineage>
        <taxon>Bacteria</taxon>
        <taxon>Bacillati</taxon>
        <taxon>Actinomycetota</taxon>
        <taxon>Actinomycetes</taxon>
        <taxon>Kitasatosporales</taxon>
        <taxon>Streptomycetaceae</taxon>
        <taxon>Streptomyces</taxon>
    </lineage>
</organism>
<name>A0ABT2JKG4_9ACTN</name>
<evidence type="ECO:0000313" key="2">
    <source>
        <dbReference type="Proteomes" id="UP001156389"/>
    </source>
</evidence>
<sequence length="75" mass="7407">MHDVAGLGRQRPKPDLAQLASEPADVLATAQAAVDAPTGLGTIASYATEVALPATGAWSNPGKGGAQADIVITSP</sequence>
<protein>
    <submittedName>
        <fullName evidence="1">Uncharacterized protein</fullName>
    </submittedName>
</protein>